<keyword evidence="1" id="KW-0732">Signal</keyword>
<dbReference type="EMBL" id="CP050063">
    <property type="protein sequence ID" value="QIP15954.1"/>
    <property type="molecule type" value="Genomic_DNA"/>
</dbReference>
<dbReference type="AlphaFoldDB" id="A0A6G9AUC8"/>
<evidence type="ECO:0000313" key="2">
    <source>
        <dbReference type="EMBL" id="QIP15954.1"/>
    </source>
</evidence>
<sequence>MKRLLNFYTPVLLSCLVSSSVAWGQGTIIDSGSPTNKWILHNPEDSRKTLFIAPWYPGTQFWDFGAQTQFRSNGDVIFSGNMAVGTSTNTPATSKLEVYGDLRTTTGRFSSIYSQNTDGIYPNNSANLSGDAQLSIGANWTGGLSDLSLINSNIANPSGGGFTFWQMTGANSKRFLAYVRGDGNVGIGTTNPVSKLDVRGGETSVDYLNVNPQDVTNGEGGEISLKGSAGNPNWYMDLYHNTFRMHTGGTVPFQIATDGTVFAANRIGIGTTDPGTYKLAVEGKIGAREVEVKTGSWADFVFAKAYKLPSLETVELYIKAEKHLPNIPSADEVKANGINLGEMNVKLLQKIEELTLYAIEQQKRIDQLEKKFNLRSKDIK</sequence>
<proteinExistence type="predicted"/>
<feature type="chain" id="PRO_5026225140" evidence="1">
    <location>
        <begin position="25"/>
        <end position="380"/>
    </location>
</feature>
<dbReference type="RefSeq" id="WP_167215228.1">
    <property type="nucleotide sequence ID" value="NZ_CP050063.1"/>
</dbReference>
<name>A0A6G9AUC8_9BACT</name>
<dbReference type="PROSITE" id="PS51257">
    <property type="entry name" value="PROKAR_LIPOPROTEIN"/>
    <property type="match status" value="1"/>
</dbReference>
<organism evidence="2 3">
    <name type="scientific">Spirosoma aureum</name>
    <dbReference type="NCBI Taxonomy" id="2692134"/>
    <lineage>
        <taxon>Bacteria</taxon>
        <taxon>Pseudomonadati</taxon>
        <taxon>Bacteroidota</taxon>
        <taxon>Cytophagia</taxon>
        <taxon>Cytophagales</taxon>
        <taxon>Cytophagaceae</taxon>
        <taxon>Spirosoma</taxon>
    </lineage>
</organism>
<dbReference type="Proteomes" id="UP000501802">
    <property type="component" value="Chromosome"/>
</dbReference>
<gene>
    <name evidence="2" type="ORF">G8759_26630</name>
</gene>
<evidence type="ECO:0000256" key="1">
    <source>
        <dbReference type="SAM" id="SignalP"/>
    </source>
</evidence>
<keyword evidence="3" id="KW-1185">Reference proteome</keyword>
<accession>A0A6G9AUC8</accession>
<feature type="signal peptide" evidence="1">
    <location>
        <begin position="1"/>
        <end position="24"/>
    </location>
</feature>
<reference evidence="2 3" key="1">
    <citation type="submission" date="2020-03" db="EMBL/GenBank/DDBJ databases">
        <authorList>
            <person name="Kim M.K."/>
        </authorList>
    </citation>
    <scope>NUCLEOTIDE SEQUENCE [LARGE SCALE GENOMIC DNA]</scope>
    <source>
        <strain evidence="2 3">BT328</strain>
    </source>
</reference>
<evidence type="ECO:0000313" key="3">
    <source>
        <dbReference type="Proteomes" id="UP000501802"/>
    </source>
</evidence>
<protein>
    <submittedName>
        <fullName evidence="2">Uncharacterized protein</fullName>
    </submittedName>
</protein>
<dbReference type="KEGG" id="spib:G8759_26630"/>